<keyword evidence="7" id="KW-0539">Nucleus</keyword>
<comment type="caution">
    <text evidence="12">The sequence shown here is derived from an EMBL/GenBank/DDBJ whole genome shotgun (WGS) entry which is preliminary data.</text>
</comment>
<evidence type="ECO:0000256" key="5">
    <source>
        <dbReference type="ARBA" id="ARBA00023054"/>
    </source>
</evidence>
<evidence type="ECO:0000256" key="1">
    <source>
        <dbReference type="ARBA" id="ARBA00004123"/>
    </source>
</evidence>
<evidence type="ECO:0000256" key="8">
    <source>
        <dbReference type="ARBA" id="ARBA00039526"/>
    </source>
</evidence>
<keyword evidence="5" id="KW-0175">Coiled coil</keyword>
<dbReference type="AlphaFoldDB" id="A0A7K9D7K6"/>
<keyword evidence="2" id="KW-0479">Metal-binding</keyword>
<accession>A0A7K9D7K6</accession>
<keyword evidence="3 9" id="KW-0863">Zinc-finger</keyword>
<name>A0A7K9D7K6_9AVES</name>
<dbReference type="GO" id="GO:0003677">
    <property type="term" value="F:DNA binding"/>
    <property type="evidence" value="ECO:0007669"/>
    <property type="project" value="UniProtKB-UniRule"/>
</dbReference>
<evidence type="ECO:0000313" key="13">
    <source>
        <dbReference type="Proteomes" id="UP000518305"/>
    </source>
</evidence>
<evidence type="ECO:0000256" key="2">
    <source>
        <dbReference type="ARBA" id="ARBA00022723"/>
    </source>
</evidence>
<feature type="non-terminal residue" evidence="12">
    <location>
        <position position="406"/>
    </location>
</feature>
<dbReference type="GO" id="GO:0008270">
    <property type="term" value="F:zinc ion binding"/>
    <property type="evidence" value="ECO:0007669"/>
    <property type="project" value="UniProtKB-KW"/>
</dbReference>
<reference evidence="12 13" key="1">
    <citation type="submission" date="2019-09" db="EMBL/GenBank/DDBJ databases">
        <title>Bird 10,000 Genomes (B10K) Project - Family phase.</title>
        <authorList>
            <person name="Zhang G."/>
        </authorList>
    </citation>
    <scope>NUCLEOTIDE SEQUENCE [LARGE SCALE GENOMIC DNA]</scope>
    <source>
        <strain evidence="12">B10K-DU-001-23</strain>
        <tissue evidence="12">Muscle</tissue>
    </source>
</reference>
<comment type="subcellular location">
    <subcellularLocation>
        <location evidence="1">Nucleus</location>
    </subcellularLocation>
</comment>
<evidence type="ECO:0000256" key="10">
    <source>
        <dbReference type="SAM" id="MobiDB-lite"/>
    </source>
</evidence>
<dbReference type="SMART" id="SM00980">
    <property type="entry name" value="THAP"/>
    <property type="match status" value="1"/>
</dbReference>
<evidence type="ECO:0000256" key="4">
    <source>
        <dbReference type="ARBA" id="ARBA00022833"/>
    </source>
</evidence>
<dbReference type="SMART" id="SM00692">
    <property type="entry name" value="DM3"/>
    <property type="match status" value="1"/>
</dbReference>
<organism evidence="12 13">
    <name type="scientific">Hemiprocne comata</name>
    <dbReference type="NCBI Taxonomy" id="243314"/>
    <lineage>
        <taxon>Eukaryota</taxon>
        <taxon>Metazoa</taxon>
        <taxon>Chordata</taxon>
        <taxon>Craniata</taxon>
        <taxon>Vertebrata</taxon>
        <taxon>Euteleostomi</taxon>
        <taxon>Archelosauria</taxon>
        <taxon>Archosauria</taxon>
        <taxon>Dinosauria</taxon>
        <taxon>Saurischia</taxon>
        <taxon>Theropoda</taxon>
        <taxon>Coelurosauria</taxon>
        <taxon>Aves</taxon>
        <taxon>Neognathae</taxon>
        <taxon>Neoaves</taxon>
        <taxon>Strisores</taxon>
        <taxon>Apodiformes</taxon>
        <taxon>Apodidae</taxon>
        <taxon>Hemiprocninae</taxon>
        <taxon>Hemiprocne</taxon>
    </lineage>
</organism>
<dbReference type="PANTHER" id="PTHR46927">
    <property type="entry name" value="AGAP005574-PA"/>
    <property type="match status" value="1"/>
</dbReference>
<keyword evidence="13" id="KW-1185">Reference proteome</keyword>
<dbReference type="Pfam" id="PF05485">
    <property type="entry name" value="THAP"/>
    <property type="match status" value="1"/>
</dbReference>
<keyword evidence="4" id="KW-0862">Zinc</keyword>
<dbReference type="PROSITE" id="PS50950">
    <property type="entry name" value="ZF_THAP"/>
    <property type="match status" value="1"/>
</dbReference>
<evidence type="ECO:0000256" key="9">
    <source>
        <dbReference type="PROSITE-ProRule" id="PRU00309"/>
    </source>
</evidence>
<gene>
    <name evidence="12" type="primary">Thap5</name>
    <name evidence="12" type="ORF">HEMCOM_R04055</name>
</gene>
<dbReference type="Proteomes" id="UP000518305">
    <property type="component" value="Unassembled WGS sequence"/>
</dbReference>
<dbReference type="PANTHER" id="PTHR46927:SF1">
    <property type="entry name" value="THAP DOMAIN-CONTAINING PROTEIN 5"/>
    <property type="match status" value="1"/>
</dbReference>
<dbReference type="EMBL" id="VWZJ01007267">
    <property type="protein sequence ID" value="NXG60906.1"/>
    <property type="molecule type" value="Genomic_DNA"/>
</dbReference>
<proteinExistence type="predicted"/>
<evidence type="ECO:0000256" key="7">
    <source>
        <dbReference type="ARBA" id="ARBA00023242"/>
    </source>
</evidence>
<dbReference type="InterPro" id="IPR006612">
    <property type="entry name" value="THAP_Znf"/>
</dbReference>
<evidence type="ECO:0000256" key="3">
    <source>
        <dbReference type="ARBA" id="ARBA00022771"/>
    </source>
</evidence>
<dbReference type="SUPFAM" id="SSF57716">
    <property type="entry name" value="Glucocorticoid receptor-like (DNA-binding domain)"/>
    <property type="match status" value="1"/>
</dbReference>
<evidence type="ECO:0000256" key="6">
    <source>
        <dbReference type="ARBA" id="ARBA00023125"/>
    </source>
</evidence>
<feature type="domain" description="THAP-type" evidence="11">
    <location>
        <begin position="1"/>
        <end position="85"/>
    </location>
</feature>
<feature type="non-terminal residue" evidence="12">
    <location>
        <position position="1"/>
    </location>
</feature>
<dbReference type="OrthoDB" id="5982876at2759"/>
<evidence type="ECO:0000259" key="11">
    <source>
        <dbReference type="PROSITE" id="PS50950"/>
    </source>
</evidence>
<feature type="region of interest" description="Disordered" evidence="10">
    <location>
        <begin position="84"/>
        <end position="103"/>
    </location>
</feature>
<protein>
    <recommendedName>
        <fullName evidence="8">THAP domain-containing protein 5</fullName>
    </recommendedName>
</protein>
<dbReference type="GO" id="GO:0005634">
    <property type="term" value="C:nucleus"/>
    <property type="evidence" value="ECO:0007669"/>
    <property type="project" value="UniProtKB-SubCell"/>
</dbReference>
<sequence>MPRYCAASSCKNRGGQSARDQRKLSFYPFPLHDKERLEKWLRNMKRDAWTPSKHQLLCSDHFTPDSLDVRWGIRYLKHTAVPTIFSSPDDEEKDSYQSTPQEIKRKDLEETNTNIDLERASLSLELCTPKKNPVIAENVGEQAVVSSTALSKPLQIQKVQLQNGEEFQADSVILDNSLHQPNPVLMAAAVQSMEATSVHTSVEDPAGCTVLQFSDPDYLNSSLKLNNALGSITDCAAENPNSHVLGCSVEVQPTSKNAVLLSTVTQAMEQFSGSEESIIAIIVPSESPEEPEIVNSSFLPIQQEFLDTEVTETDASVNMNTYGGSEILQTEHSYCKQDVDRDHLWQKISKLHSKITLLEMQEIKNLGRLRSLEALIGQMKQENLLSEDKPKIVENCFTTLEVTMIQ</sequence>
<dbReference type="InterPro" id="IPR052224">
    <property type="entry name" value="THAP_domain_protein"/>
</dbReference>
<keyword evidence="6 9" id="KW-0238">DNA-binding</keyword>
<evidence type="ECO:0000313" key="12">
    <source>
        <dbReference type="EMBL" id="NXG60906.1"/>
    </source>
</evidence>